<dbReference type="AlphaFoldDB" id="A0AAD3DWU3"/>
<feature type="region of interest" description="Disordered" evidence="1">
    <location>
        <begin position="228"/>
        <end position="264"/>
    </location>
</feature>
<name>A0AAD3DWU3_9CHLO</name>
<gene>
    <name evidence="4" type="ORF">Agub_g11589</name>
</gene>
<feature type="compositionally biased region" description="Low complexity" evidence="1">
    <location>
        <begin position="482"/>
        <end position="491"/>
    </location>
</feature>
<accession>A0AAD3DWU3</accession>
<feature type="region of interest" description="Disordered" evidence="1">
    <location>
        <begin position="529"/>
        <end position="651"/>
    </location>
</feature>
<feature type="compositionally biased region" description="Low complexity" evidence="1">
    <location>
        <begin position="601"/>
        <end position="639"/>
    </location>
</feature>
<keyword evidence="2" id="KW-0732">Signal</keyword>
<feature type="domain" description="Pherophorin" evidence="3">
    <location>
        <begin position="51"/>
        <end position="216"/>
    </location>
</feature>
<dbReference type="Pfam" id="PF12499">
    <property type="entry name" value="DUF3707"/>
    <property type="match status" value="1"/>
</dbReference>
<feature type="compositionally biased region" description="Pro residues" evidence="1">
    <location>
        <begin position="713"/>
        <end position="723"/>
    </location>
</feature>
<feature type="compositionally biased region" description="Polar residues" evidence="1">
    <location>
        <begin position="505"/>
        <end position="515"/>
    </location>
</feature>
<proteinExistence type="predicted"/>
<feature type="compositionally biased region" description="Low complexity" evidence="1">
    <location>
        <begin position="553"/>
        <end position="574"/>
    </location>
</feature>
<keyword evidence="5" id="KW-1185">Reference proteome</keyword>
<dbReference type="Proteomes" id="UP001054857">
    <property type="component" value="Unassembled WGS sequence"/>
</dbReference>
<reference evidence="4 5" key="1">
    <citation type="journal article" date="2021" name="Sci. Rep.">
        <title>Genome sequencing of the multicellular alga Astrephomene provides insights into convergent evolution of germ-soma differentiation.</title>
        <authorList>
            <person name="Yamashita S."/>
            <person name="Yamamoto K."/>
            <person name="Matsuzaki R."/>
            <person name="Suzuki S."/>
            <person name="Yamaguchi H."/>
            <person name="Hirooka S."/>
            <person name="Minakuchi Y."/>
            <person name="Miyagishima S."/>
            <person name="Kawachi M."/>
            <person name="Toyoda A."/>
            <person name="Nozaki H."/>
        </authorList>
    </citation>
    <scope>NUCLEOTIDE SEQUENCE [LARGE SCALE GENOMIC DNA]</scope>
    <source>
        <strain evidence="4 5">NIES-4017</strain>
    </source>
</reference>
<feature type="compositionally biased region" description="Low complexity" evidence="1">
    <location>
        <begin position="682"/>
        <end position="712"/>
    </location>
</feature>
<feature type="chain" id="PRO_5042247633" description="Pherophorin domain-containing protein" evidence="2">
    <location>
        <begin position="25"/>
        <end position="857"/>
    </location>
</feature>
<dbReference type="EMBL" id="BMAR01000031">
    <property type="protein sequence ID" value="GFR49545.1"/>
    <property type="molecule type" value="Genomic_DNA"/>
</dbReference>
<feature type="signal peptide" evidence="2">
    <location>
        <begin position="1"/>
        <end position="24"/>
    </location>
</feature>
<feature type="region of interest" description="Disordered" evidence="1">
    <location>
        <begin position="401"/>
        <end position="515"/>
    </location>
</feature>
<feature type="compositionally biased region" description="Pro residues" evidence="1">
    <location>
        <begin position="233"/>
        <end position="264"/>
    </location>
</feature>
<dbReference type="InterPro" id="IPR024616">
    <property type="entry name" value="Pherophorin"/>
</dbReference>
<evidence type="ECO:0000259" key="3">
    <source>
        <dbReference type="Pfam" id="PF12499"/>
    </source>
</evidence>
<comment type="caution">
    <text evidence="4">The sequence shown here is derived from an EMBL/GenBank/DDBJ whole genome shotgun (WGS) entry which is preliminary data.</text>
</comment>
<evidence type="ECO:0000256" key="1">
    <source>
        <dbReference type="SAM" id="MobiDB-lite"/>
    </source>
</evidence>
<feature type="compositionally biased region" description="Polar residues" evidence="1">
    <location>
        <begin position="640"/>
        <end position="649"/>
    </location>
</feature>
<feature type="compositionally biased region" description="Pro residues" evidence="1">
    <location>
        <begin position="404"/>
        <end position="443"/>
    </location>
</feature>
<organism evidence="4 5">
    <name type="scientific">Astrephomene gubernaculifera</name>
    <dbReference type="NCBI Taxonomy" id="47775"/>
    <lineage>
        <taxon>Eukaryota</taxon>
        <taxon>Viridiplantae</taxon>
        <taxon>Chlorophyta</taxon>
        <taxon>core chlorophytes</taxon>
        <taxon>Chlorophyceae</taxon>
        <taxon>CS clade</taxon>
        <taxon>Chlamydomonadales</taxon>
        <taxon>Astrephomenaceae</taxon>
        <taxon>Astrephomene</taxon>
    </lineage>
</organism>
<dbReference type="PRINTS" id="PR01217">
    <property type="entry name" value="PRICHEXTENSN"/>
</dbReference>
<sequence>MRPSLLRSTLIAVVIVALYQQALCKVHGYSRRHLRERGINWVINQFNSLGCDALSAHSPVDVSISRPSNITSCLIFSHNASKCQAGSCCSDGGSVGAVNAVQILSVPACASSVTRVTLNGRPWSSFSFSSDDNILTVSDLASKPATATSAASSGLLAASNSGNSGSSGSNVVYTLCLTLSAKSRRCSDLASFCRDMPDSSPACGILVSDARGGCCPVFRTPYGEVADVIASPSSPPPPPPPPSPPPPSPPPPPPSPPPPSSPPPAGTPLYPAVAAVTMVLSGVPPATCSVVAARSRVERAVRALLTIGYNSALRLNVTDGMVSLDSFACADDAAAPASADLDMVVRVQLYDSQRLTAALVALSDPRVHEAVLPDVIDYLQDRLGGVQRNITGSVRLHNVTLAVPQPPSPPPPPPSPPPPTMPPPPPPPSPPPPSPPPPPPQLPTYPASSPLPATPQPTHPLPPSPYDDPTALTASSPPPALDAPLPASSISPPSPAYGSAHTRPDQSSPADISSYGTLTAPTAAVQAAVQAASLQDASPSYPWIPLASPPAAPAYTASPSSPSLSAPYPATYSSTRSISRHATRSDVIIPPVYGPYPLTQPPSAQQQTTPAPAPTAAQPSSSYGAAAAEPPAAPTYSSARTARSETLVSELQELPEAAAAAAAPTYPWVPLADQPPAPPAPLHHQPPAYSRPASPQQQQQQQQYPLPSLYGPYPLPAQSPPSYPQRMPDASFSSSSRTAASRAAVAAAEVMTTEEVSATYLPSSSSSTSSSGQSMHIAEVAGGASTLPTYPWVPLGSPPPAPAPPADRSAGPRYDMPALYGPYPRSQSPYEEAPVSDNRPAREGGDAPVYPSAYGSY</sequence>
<evidence type="ECO:0000256" key="2">
    <source>
        <dbReference type="SAM" id="SignalP"/>
    </source>
</evidence>
<feature type="compositionally biased region" description="Pro residues" evidence="1">
    <location>
        <begin position="452"/>
        <end position="466"/>
    </location>
</feature>
<evidence type="ECO:0000313" key="4">
    <source>
        <dbReference type="EMBL" id="GFR49545.1"/>
    </source>
</evidence>
<feature type="compositionally biased region" description="Low complexity" evidence="1">
    <location>
        <begin position="730"/>
        <end position="774"/>
    </location>
</feature>
<feature type="region of interest" description="Disordered" evidence="1">
    <location>
        <begin position="668"/>
        <end position="857"/>
    </location>
</feature>
<evidence type="ECO:0000313" key="5">
    <source>
        <dbReference type="Proteomes" id="UP001054857"/>
    </source>
</evidence>
<feature type="compositionally biased region" description="Pro residues" evidence="1">
    <location>
        <begin position="796"/>
        <end position="805"/>
    </location>
</feature>
<protein>
    <recommendedName>
        <fullName evidence="3">Pherophorin domain-containing protein</fullName>
    </recommendedName>
</protein>